<gene>
    <name evidence="1" type="ORF">HYALB_00002454</name>
</gene>
<organism evidence="1 2">
    <name type="scientific">Hymenoscyphus albidus</name>
    <dbReference type="NCBI Taxonomy" id="595503"/>
    <lineage>
        <taxon>Eukaryota</taxon>
        <taxon>Fungi</taxon>
        <taxon>Dikarya</taxon>
        <taxon>Ascomycota</taxon>
        <taxon>Pezizomycotina</taxon>
        <taxon>Leotiomycetes</taxon>
        <taxon>Helotiales</taxon>
        <taxon>Helotiaceae</taxon>
        <taxon>Hymenoscyphus</taxon>
    </lineage>
</organism>
<proteinExistence type="predicted"/>
<dbReference type="OrthoDB" id="3880401at2759"/>
<dbReference type="Proteomes" id="UP000701801">
    <property type="component" value="Unassembled WGS sequence"/>
</dbReference>
<reference evidence="1" key="1">
    <citation type="submission" date="2021-07" db="EMBL/GenBank/DDBJ databases">
        <authorList>
            <person name="Durling M."/>
        </authorList>
    </citation>
    <scope>NUCLEOTIDE SEQUENCE</scope>
</reference>
<dbReference type="EMBL" id="CAJVRM010000307">
    <property type="protein sequence ID" value="CAG8979330.1"/>
    <property type="molecule type" value="Genomic_DNA"/>
</dbReference>
<sequence length="74" mass="8300">MILQTTINYNPDRTGLNQSTEVEGIYPSWREAYEAAHTTLLDADVTKESFGEYDEKEGFEGEWPYGEDVCGACG</sequence>
<name>A0A9N9LUH5_9HELO</name>
<protein>
    <submittedName>
        <fullName evidence="1">Uncharacterized protein</fullName>
    </submittedName>
</protein>
<evidence type="ECO:0000313" key="2">
    <source>
        <dbReference type="Proteomes" id="UP000701801"/>
    </source>
</evidence>
<accession>A0A9N9LUH5</accession>
<dbReference type="AlphaFoldDB" id="A0A9N9LUH5"/>
<keyword evidence="2" id="KW-1185">Reference proteome</keyword>
<comment type="caution">
    <text evidence="1">The sequence shown here is derived from an EMBL/GenBank/DDBJ whole genome shotgun (WGS) entry which is preliminary data.</text>
</comment>
<evidence type="ECO:0000313" key="1">
    <source>
        <dbReference type="EMBL" id="CAG8979330.1"/>
    </source>
</evidence>